<feature type="signal peptide" evidence="1">
    <location>
        <begin position="1"/>
        <end position="26"/>
    </location>
</feature>
<keyword evidence="3" id="KW-1185">Reference proteome</keyword>
<dbReference type="RefSeq" id="WP_066194813.1">
    <property type="nucleotide sequence ID" value="NZ_JARMMB010000027.1"/>
</dbReference>
<sequence length="158" mass="18071">MKKWMTIILISIISFGLASCSNQDDAAVEDFVREYKVEQYTVTDPMNPPDEVILTESMEKYLSEDAYINLAANRFYSVAPDLAKKLNASIELKDITLEEVKTEAGVTSYKYSLELLFDNGTKTETVERKGELSITTAEEFVITRDWENKITEIWGEKF</sequence>
<evidence type="ECO:0000313" key="3">
    <source>
        <dbReference type="Proteomes" id="UP000233343"/>
    </source>
</evidence>
<organism evidence="2 3">
    <name type="scientific">Cytobacillus horneckiae</name>
    <dbReference type="NCBI Taxonomy" id="549687"/>
    <lineage>
        <taxon>Bacteria</taxon>
        <taxon>Bacillati</taxon>
        <taxon>Bacillota</taxon>
        <taxon>Bacilli</taxon>
        <taxon>Bacillales</taxon>
        <taxon>Bacillaceae</taxon>
        <taxon>Cytobacillus</taxon>
    </lineage>
</organism>
<name>A0A2N0ZEW2_9BACI</name>
<protein>
    <submittedName>
        <fullName evidence="2">Uncharacterized protein</fullName>
    </submittedName>
</protein>
<evidence type="ECO:0000313" key="2">
    <source>
        <dbReference type="EMBL" id="PKG28056.1"/>
    </source>
</evidence>
<feature type="chain" id="PRO_5014871045" evidence="1">
    <location>
        <begin position="27"/>
        <end position="158"/>
    </location>
</feature>
<accession>A0A2N0ZEW2</accession>
<comment type="caution">
    <text evidence="2">The sequence shown here is derived from an EMBL/GenBank/DDBJ whole genome shotgun (WGS) entry which is preliminary data.</text>
</comment>
<evidence type="ECO:0000256" key="1">
    <source>
        <dbReference type="SAM" id="SignalP"/>
    </source>
</evidence>
<dbReference type="EMBL" id="PISD01000033">
    <property type="protein sequence ID" value="PKG28056.1"/>
    <property type="molecule type" value="Genomic_DNA"/>
</dbReference>
<dbReference type="AlphaFoldDB" id="A0A2N0ZEW2"/>
<dbReference type="PROSITE" id="PS51257">
    <property type="entry name" value="PROKAR_LIPOPROTEIN"/>
    <property type="match status" value="1"/>
</dbReference>
<proteinExistence type="predicted"/>
<reference evidence="2 3" key="1">
    <citation type="journal article" date="2010" name="Int. J. Syst. Evol. Microbiol.">
        <title>Bacillus horneckiae sp. nov., isolated from a spacecraft-assembly clean room.</title>
        <authorList>
            <person name="Vaishampayan P."/>
            <person name="Probst A."/>
            <person name="Krishnamurthi S."/>
            <person name="Ghosh S."/>
            <person name="Osman S."/>
            <person name="McDowall A."/>
            <person name="Ruckmani A."/>
            <person name="Mayilraj S."/>
            <person name="Venkateswaran K."/>
        </authorList>
    </citation>
    <scope>NUCLEOTIDE SEQUENCE [LARGE SCALE GENOMIC DNA]</scope>
    <source>
        <strain evidence="3">1PO1SC</strain>
    </source>
</reference>
<keyword evidence="1" id="KW-0732">Signal</keyword>
<gene>
    <name evidence="2" type="ORF">CWS20_15760</name>
</gene>
<dbReference type="Proteomes" id="UP000233343">
    <property type="component" value="Unassembled WGS sequence"/>
</dbReference>